<evidence type="ECO:0000259" key="4">
    <source>
        <dbReference type="Pfam" id="PF00326"/>
    </source>
</evidence>
<dbReference type="PANTHER" id="PTHR42776:SF27">
    <property type="entry name" value="DIPEPTIDYL PEPTIDASE FAMILY MEMBER 6"/>
    <property type="match status" value="1"/>
</dbReference>
<dbReference type="InterPro" id="IPR029058">
    <property type="entry name" value="AB_hydrolase_fold"/>
</dbReference>
<keyword evidence="2" id="KW-0720">Serine protease</keyword>
<dbReference type="GO" id="GO:0004252">
    <property type="term" value="F:serine-type endopeptidase activity"/>
    <property type="evidence" value="ECO:0007669"/>
    <property type="project" value="TreeGrafter"/>
</dbReference>
<feature type="signal peptide" evidence="3">
    <location>
        <begin position="1"/>
        <end position="22"/>
    </location>
</feature>
<evidence type="ECO:0000256" key="2">
    <source>
        <dbReference type="ARBA" id="ARBA00022825"/>
    </source>
</evidence>
<feature type="chain" id="PRO_5032660263" evidence="3">
    <location>
        <begin position="23"/>
        <end position="701"/>
    </location>
</feature>
<keyword evidence="6" id="KW-1185">Reference proteome</keyword>
<dbReference type="SUPFAM" id="SSF82171">
    <property type="entry name" value="DPP6 N-terminal domain-like"/>
    <property type="match status" value="1"/>
</dbReference>
<dbReference type="EMBL" id="BLJN01000009">
    <property type="protein sequence ID" value="GFE84658.1"/>
    <property type="molecule type" value="Genomic_DNA"/>
</dbReference>
<dbReference type="SUPFAM" id="SSF53474">
    <property type="entry name" value="alpha/beta-Hydrolases"/>
    <property type="match status" value="1"/>
</dbReference>
<protein>
    <submittedName>
        <fullName evidence="5">Peptidase</fullName>
    </submittedName>
</protein>
<dbReference type="AlphaFoldDB" id="A0A829YPV0"/>
<evidence type="ECO:0000313" key="6">
    <source>
        <dbReference type="Proteomes" id="UP000445000"/>
    </source>
</evidence>
<dbReference type="Pfam" id="PF00326">
    <property type="entry name" value="Peptidase_S9"/>
    <property type="match status" value="1"/>
</dbReference>
<evidence type="ECO:0000256" key="3">
    <source>
        <dbReference type="SAM" id="SignalP"/>
    </source>
</evidence>
<accession>A0A829YPV0</accession>
<name>A0A829YPV0_9GAMM</name>
<keyword evidence="2" id="KW-0645">Protease</keyword>
<gene>
    <name evidence="5" type="ORF">GCM10011487_66580</name>
</gene>
<dbReference type="InterPro" id="IPR011659">
    <property type="entry name" value="WD40"/>
</dbReference>
<dbReference type="Proteomes" id="UP000445000">
    <property type="component" value="Unassembled WGS sequence"/>
</dbReference>
<keyword evidence="1" id="KW-0378">Hydrolase</keyword>
<evidence type="ECO:0000313" key="5">
    <source>
        <dbReference type="EMBL" id="GFE84658.1"/>
    </source>
</evidence>
<evidence type="ECO:0000256" key="1">
    <source>
        <dbReference type="ARBA" id="ARBA00022801"/>
    </source>
</evidence>
<dbReference type="RefSeq" id="WP_161816240.1">
    <property type="nucleotide sequence ID" value="NZ_BLJN01000009.1"/>
</dbReference>
<organism evidence="5 6">
    <name type="scientific">Steroidobacter agaridevorans</name>
    <dbReference type="NCBI Taxonomy" id="2695856"/>
    <lineage>
        <taxon>Bacteria</taxon>
        <taxon>Pseudomonadati</taxon>
        <taxon>Pseudomonadota</taxon>
        <taxon>Gammaproteobacteria</taxon>
        <taxon>Steroidobacterales</taxon>
        <taxon>Steroidobacteraceae</taxon>
        <taxon>Steroidobacter</taxon>
    </lineage>
</organism>
<feature type="domain" description="Peptidase S9 prolyl oligopeptidase catalytic" evidence="4">
    <location>
        <begin position="484"/>
        <end position="694"/>
    </location>
</feature>
<dbReference type="PANTHER" id="PTHR42776">
    <property type="entry name" value="SERINE PEPTIDASE S9 FAMILY MEMBER"/>
    <property type="match status" value="1"/>
</dbReference>
<dbReference type="Gene3D" id="2.120.10.30">
    <property type="entry name" value="TolB, C-terminal domain"/>
    <property type="match status" value="2"/>
</dbReference>
<dbReference type="InterPro" id="IPR001375">
    <property type="entry name" value="Peptidase_S9_cat"/>
</dbReference>
<dbReference type="Pfam" id="PF07676">
    <property type="entry name" value="PD40"/>
    <property type="match status" value="3"/>
</dbReference>
<dbReference type="Gene3D" id="3.40.50.1820">
    <property type="entry name" value="alpha/beta hydrolase"/>
    <property type="match status" value="1"/>
</dbReference>
<proteinExistence type="predicted"/>
<reference evidence="6" key="1">
    <citation type="submission" date="2020-01" db="EMBL/GenBank/DDBJ databases">
        <title>'Steroidobacter agaridevorans' sp. nov., agar-degrading bacteria isolated from rhizosphere soils.</title>
        <authorList>
            <person name="Ikenaga M."/>
            <person name="Kataoka M."/>
            <person name="Murouchi A."/>
            <person name="Katsuragi S."/>
            <person name="Sakai M."/>
        </authorList>
    </citation>
    <scope>NUCLEOTIDE SEQUENCE [LARGE SCALE GENOMIC DNA]</scope>
    <source>
        <strain evidence="6">YU21-B</strain>
    </source>
</reference>
<comment type="caution">
    <text evidence="5">The sequence shown here is derived from an EMBL/GenBank/DDBJ whole genome shotgun (WGS) entry which is preliminary data.</text>
</comment>
<dbReference type="GO" id="GO:0006508">
    <property type="term" value="P:proteolysis"/>
    <property type="evidence" value="ECO:0007669"/>
    <property type="project" value="InterPro"/>
</dbReference>
<dbReference type="InterPro" id="IPR011042">
    <property type="entry name" value="6-blade_b-propeller_TolB-like"/>
</dbReference>
<sequence length="701" mass="77117">MTKYFARPAAMGMCLLALGAVASGEPLAPASLNALQVIEDVEISPDGSRVVYELTRTDVAQDKYERDLWLIEGENDPRPFVTGTGDDSRPRWSPDGKRLAFISTRQGRPQIFVLEMSGGEAWRLTNEPSGVGGFAWAPDGSRIAYLARPAMPAPKAGGKDAPASADPAILARTRALVTDRLFFRMDGVPGFLPNGRSQLFVIEARPNGAARIGPLTDGHAEPSEPVWSPDGQWLFFSAMPTTWEAEVEFDTELYRVRADGRSEPEAITAHKGNDDAAIVSRSGLLALTGHDAGKPHKSAYQTELYVMKPDGTGRRTLTSAFDRNVGEVQGTDAAWLHGLGQRVAFTPNGKELLFLSGDDGLTKLYRADIGGGEVREVPNVMRGDLREISVADNGKMATIFGSPTQPFEVWTSDGVGKPWRQRTRQALANLPGVKLSAYEQIETKSFDGQRIQGWLVKPPDFDPARKYPLILYIHGGPHAMYGENFYHEFQVLANAGYIVLLSNPRGSTGYGQEFANSVQYTHPGDDAHRDLMAIVDAAVARGYIDERRLGIAGGSAGGTLTAWAVGRTDRFAAALVERPAVNWYSFVPGADAGVYFVPHWFRDFPWRDPEDYLRRSPITLVDNVKTPVLVIQSIEDYRTTVDQGQQYYSALKMLGKPARLALFPLSSHSLSRNGPPSQRVQRLEIILQWFDEKLLQRPDQT</sequence>
<keyword evidence="3" id="KW-0732">Signal</keyword>